<evidence type="ECO:0000256" key="6">
    <source>
        <dbReference type="ARBA" id="ARBA00049117"/>
    </source>
</evidence>
<comment type="function">
    <text evidence="5">Zinc chaperone that directly transfers zinc cofactor to target proteins, thereby activating them. Zinc is transferred from the CXCC motif in the GTPase domain to the zinc binding site in target proteins in a process requiring GTP hydrolysis.</text>
</comment>
<dbReference type="PANTHER" id="PTHR13748:SF62">
    <property type="entry name" value="COBW DOMAIN-CONTAINING PROTEIN"/>
    <property type="match status" value="1"/>
</dbReference>
<reference evidence="9 10" key="1">
    <citation type="submission" date="2016-10" db="EMBL/GenBank/DDBJ databases">
        <authorList>
            <person name="Varghese N."/>
            <person name="Submissions S."/>
        </authorList>
    </citation>
    <scope>NUCLEOTIDE SEQUENCE [LARGE SCALE GENOMIC DNA]</scope>
    <source>
        <strain evidence="9 10">DSM 18839</strain>
    </source>
</reference>
<organism evidence="9 10">
    <name type="scientific">Thalassobaculum litoreum DSM 18839</name>
    <dbReference type="NCBI Taxonomy" id="1123362"/>
    <lineage>
        <taxon>Bacteria</taxon>
        <taxon>Pseudomonadati</taxon>
        <taxon>Pseudomonadota</taxon>
        <taxon>Alphaproteobacteria</taxon>
        <taxon>Rhodospirillales</taxon>
        <taxon>Thalassobaculaceae</taxon>
        <taxon>Thalassobaculum</taxon>
    </lineage>
</organism>
<evidence type="ECO:0000256" key="1">
    <source>
        <dbReference type="ARBA" id="ARBA00022741"/>
    </source>
</evidence>
<dbReference type="Gene3D" id="3.30.1220.10">
    <property type="entry name" value="CobW-like, C-terminal domain"/>
    <property type="match status" value="1"/>
</dbReference>
<gene>
    <name evidence="9" type="ORF">SAMN05660686_00760</name>
</gene>
<dbReference type="GO" id="GO:0000166">
    <property type="term" value="F:nucleotide binding"/>
    <property type="evidence" value="ECO:0007669"/>
    <property type="project" value="UniProtKB-KW"/>
</dbReference>
<dbReference type="Proteomes" id="UP000198615">
    <property type="component" value="Unassembled WGS sequence"/>
</dbReference>
<comment type="similarity">
    <text evidence="4">Belongs to the SIMIBI class G3E GTPase family. ZNG1 subfamily.</text>
</comment>
<sequence length="384" mass="42873">MPDDTAPPSPLERMPVSILTGFLGSGKTTLLKALLAHPGMNRVAVIINEFGEIGLDHTLIESVDEDAILLNSGCLCCTVRGDLLDTMKSLYKRRAKGEVADFDRIVIETTGLADPAPILHTMMSDGFLVTRFTLDGVVTVVDAVNAMTQFDRQFESVKQAAVADRVVLTKTDLIPEEAAQAVEQRITAINPAAPVLRVISGDIDPAELFNAGLYNPMTKSSDVQRWLKEEAYRDTEGHVYHRPGEQEAEDGHHHHDHGHDHSHDHSHDHAHGHHHHDVNRHDDHIRAFCLTFDEPFPWNKIAPALDMLVQTHGANLLRMKGILNVVEIDQPVVVHAVQHLFHPPAKLDAWPDDDRRSKLVIIARDMEQDQMTRIFNSYLALEFA</sequence>
<dbReference type="InterPro" id="IPR011629">
    <property type="entry name" value="CobW-like_C"/>
</dbReference>
<dbReference type="InterPro" id="IPR003495">
    <property type="entry name" value="CobW/HypB/UreG_nucleotide-bd"/>
</dbReference>
<name>A0A8G2BEV8_9PROT</name>
<dbReference type="AlphaFoldDB" id="A0A8G2BEV8"/>
<dbReference type="InterPro" id="IPR036627">
    <property type="entry name" value="CobW-likC_sf"/>
</dbReference>
<comment type="caution">
    <text evidence="9">The sequence shown here is derived from an EMBL/GenBank/DDBJ whole genome shotgun (WGS) entry which is preliminary data.</text>
</comment>
<dbReference type="SUPFAM" id="SSF52540">
    <property type="entry name" value="P-loop containing nucleoside triphosphate hydrolases"/>
    <property type="match status" value="1"/>
</dbReference>
<evidence type="ECO:0000259" key="8">
    <source>
        <dbReference type="SMART" id="SM00833"/>
    </source>
</evidence>
<accession>A0A8G2BEV8</accession>
<evidence type="ECO:0000256" key="4">
    <source>
        <dbReference type="ARBA" id="ARBA00034320"/>
    </source>
</evidence>
<keyword evidence="2" id="KW-0378">Hydrolase</keyword>
<dbReference type="OrthoDB" id="9808822at2"/>
<evidence type="ECO:0000256" key="7">
    <source>
        <dbReference type="SAM" id="MobiDB-lite"/>
    </source>
</evidence>
<evidence type="ECO:0000313" key="9">
    <source>
        <dbReference type="EMBL" id="SDF25448.1"/>
    </source>
</evidence>
<keyword evidence="3" id="KW-0143">Chaperone</keyword>
<comment type="catalytic activity">
    <reaction evidence="6">
        <text>GTP + H2O = GDP + phosphate + H(+)</text>
        <dbReference type="Rhea" id="RHEA:19669"/>
        <dbReference type="ChEBI" id="CHEBI:15377"/>
        <dbReference type="ChEBI" id="CHEBI:15378"/>
        <dbReference type="ChEBI" id="CHEBI:37565"/>
        <dbReference type="ChEBI" id="CHEBI:43474"/>
        <dbReference type="ChEBI" id="CHEBI:58189"/>
    </reaction>
    <physiologicalReaction direction="left-to-right" evidence="6">
        <dbReference type="Rhea" id="RHEA:19670"/>
    </physiologicalReaction>
</comment>
<dbReference type="InterPro" id="IPR051316">
    <property type="entry name" value="Zinc-reg_GTPase_activator"/>
</dbReference>
<dbReference type="InterPro" id="IPR027417">
    <property type="entry name" value="P-loop_NTPase"/>
</dbReference>
<evidence type="ECO:0000256" key="5">
    <source>
        <dbReference type="ARBA" id="ARBA00045658"/>
    </source>
</evidence>
<protein>
    <submittedName>
        <fullName evidence="9">GTPase, G3E family</fullName>
    </submittedName>
</protein>
<dbReference type="SUPFAM" id="SSF90002">
    <property type="entry name" value="Hypothetical protein YjiA, C-terminal domain"/>
    <property type="match status" value="1"/>
</dbReference>
<dbReference type="RefSeq" id="WP_093148274.1">
    <property type="nucleotide sequence ID" value="NZ_FNBW01000002.1"/>
</dbReference>
<dbReference type="CDD" id="cd03112">
    <property type="entry name" value="CobW-like"/>
    <property type="match status" value="1"/>
</dbReference>
<dbReference type="GO" id="GO:0016787">
    <property type="term" value="F:hydrolase activity"/>
    <property type="evidence" value="ECO:0007669"/>
    <property type="project" value="UniProtKB-KW"/>
</dbReference>
<dbReference type="PANTHER" id="PTHR13748">
    <property type="entry name" value="COBW-RELATED"/>
    <property type="match status" value="1"/>
</dbReference>
<feature type="region of interest" description="Disordered" evidence="7">
    <location>
        <begin position="246"/>
        <end position="278"/>
    </location>
</feature>
<proteinExistence type="inferred from homology"/>
<feature type="domain" description="CobW C-terminal" evidence="8">
    <location>
        <begin position="285"/>
        <end position="379"/>
    </location>
</feature>
<dbReference type="Pfam" id="PF02492">
    <property type="entry name" value="cobW"/>
    <property type="match status" value="1"/>
</dbReference>
<evidence type="ECO:0000256" key="2">
    <source>
        <dbReference type="ARBA" id="ARBA00022801"/>
    </source>
</evidence>
<dbReference type="Pfam" id="PF07683">
    <property type="entry name" value="CobW_C"/>
    <property type="match status" value="1"/>
</dbReference>
<keyword evidence="10" id="KW-1185">Reference proteome</keyword>
<feature type="compositionally biased region" description="Basic and acidic residues" evidence="7">
    <location>
        <begin position="246"/>
        <end position="269"/>
    </location>
</feature>
<evidence type="ECO:0000313" key="10">
    <source>
        <dbReference type="Proteomes" id="UP000198615"/>
    </source>
</evidence>
<keyword evidence="1" id="KW-0547">Nucleotide-binding</keyword>
<dbReference type="SMART" id="SM00833">
    <property type="entry name" value="CobW_C"/>
    <property type="match status" value="1"/>
</dbReference>
<evidence type="ECO:0000256" key="3">
    <source>
        <dbReference type="ARBA" id="ARBA00023186"/>
    </source>
</evidence>
<dbReference type="GO" id="GO:0005737">
    <property type="term" value="C:cytoplasm"/>
    <property type="evidence" value="ECO:0007669"/>
    <property type="project" value="TreeGrafter"/>
</dbReference>
<dbReference type="Gene3D" id="3.40.50.300">
    <property type="entry name" value="P-loop containing nucleotide triphosphate hydrolases"/>
    <property type="match status" value="1"/>
</dbReference>
<dbReference type="EMBL" id="FNBW01000002">
    <property type="protein sequence ID" value="SDF25448.1"/>
    <property type="molecule type" value="Genomic_DNA"/>
</dbReference>